<dbReference type="EMBL" id="CP036425">
    <property type="protein sequence ID" value="QDU35108.1"/>
    <property type="molecule type" value="Genomic_DNA"/>
</dbReference>
<dbReference type="SUPFAM" id="SSF48208">
    <property type="entry name" value="Six-hairpin glycosidases"/>
    <property type="match status" value="1"/>
</dbReference>
<dbReference type="CDD" id="cd03822">
    <property type="entry name" value="GT4_mannosyltransferase-like"/>
    <property type="match status" value="1"/>
</dbReference>
<keyword evidence="4" id="KW-0808">Transferase</keyword>
<feature type="region of interest" description="Disordered" evidence="1">
    <location>
        <begin position="482"/>
        <end position="501"/>
    </location>
</feature>
<dbReference type="InterPro" id="IPR028098">
    <property type="entry name" value="Glyco_trans_4-like_N"/>
</dbReference>
<feature type="domain" description="Glycosyl transferase family 1" evidence="2">
    <location>
        <begin position="205"/>
        <end position="378"/>
    </location>
</feature>
<feature type="domain" description="Glycosyltransferase subfamily 4-like N-terminal" evidence="3">
    <location>
        <begin position="39"/>
        <end position="191"/>
    </location>
</feature>
<evidence type="ECO:0000256" key="1">
    <source>
        <dbReference type="SAM" id="MobiDB-lite"/>
    </source>
</evidence>
<evidence type="ECO:0000259" key="2">
    <source>
        <dbReference type="Pfam" id="PF00534"/>
    </source>
</evidence>
<dbReference type="PANTHER" id="PTHR12526">
    <property type="entry name" value="GLYCOSYLTRANSFERASE"/>
    <property type="match status" value="1"/>
</dbReference>
<evidence type="ECO:0000313" key="5">
    <source>
        <dbReference type="Proteomes" id="UP000317369"/>
    </source>
</evidence>
<dbReference type="InterPro" id="IPR008928">
    <property type="entry name" value="6-hairpin_glycosidase_sf"/>
</dbReference>
<accession>A0A517YY11</accession>
<keyword evidence="5" id="KW-1185">Reference proteome</keyword>
<dbReference type="AlphaFoldDB" id="A0A517YY11"/>
<dbReference type="Pfam" id="PF13439">
    <property type="entry name" value="Glyco_transf_4"/>
    <property type="match status" value="1"/>
</dbReference>
<dbReference type="GO" id="GO:0016757">
    <property type="term" value="F:glycosyltransferase activity"/>
    <property type="evidence" value="ECO:0007669"/>
    <property type="project" value="UniProtKB-KW"/>
</dbReference>
<dbReference type="Proteomes" id="UP000317369">
    <property type="component" value="Chromosome"/>
</dbReference>
<dbReference type="Pfam" id="PF00534">
    <property type="entry name" value="Glycos_transf_1"/>
    <property type="match status" value="1"/>
</dbReference>
<dbReference type="PANTHER" id="PTHR12526:SF572">
    <property type="entry name" value="BLL5144 PROTEIN"/>
    <property type="match status" value="1"/>
</dbReference>
<evidence type="ECO:0000313" key="4">
    <source>
        <dbReference type="EMBL" id="QDU35108.1"/>
    </source>
</evidence>
<name>A0A517YY11_9BACT</name>
<dbReference type="Gene3D" id="3.40.50.2000">
    <property type="entry name" value="Glycogen Phosphorylase B"/>
    <property type="match status" value="2"/>
</dbReference>
<dbReference type="InterPro" id="IPR001296">
    <property type="entry name" value="Glyco_trans_1"/>
</dbReference>
<proteinExistence type="predicted"/>
<sequence>MWLRGLVEPDNMLQKAKQKSWDALETLALIGTYTPRRCGIATFTNDLTEALSSAAPEINTTAVAMNDRAEGYRYNKRVWFEVNQSRLVEYRLAADFLNMSSVDVVCLQHEFGIFGGHDGSYILEMLRRLRMPVVTTLHTVLKEPTDGQLRVMRQLNELCDQFVVMAHRAESFLCDIYEIPRDKITIIPHGIPEVPFVDPAYFKDLFGVEGKKVILTFGLLGPSKGLENMIEAMPAIVAKHPDAVYIVLGATHPGVIAHQGEEYRLGLQKRAKELGVAENIIWVNRYVDLDELLEFLGSADVYVTPYLNEAQITSGTLCYALGSGKPVVSTPYWHAEELLADGRGKLVPFGDTKQLANGINELFDHEAERHAIRKKAYQHTRPMVWENVASEYLNLFQRVRTHRNRAPKPNFTARPSIMSSMKTPELTEIKLDQLINLTDGTGILQAAQATVPDRHAGYTTDDNARALIVTLIAQDHLPTLTGSPGRRYATPGPTDSKTLPTGYLDDMSTRYLSFLGHAFNTETARFRHRMNYERQWMDDVGSEESHGRSIWALGETVARSPSRGQMTFAANLFQQALDSCTQLQTPHGIAFSLIGIHAYLRRFSGDSHARRVRENLAHKLFHSFNTHGDHDWPWLSDQMTYANAQVPHALLLSGRWMFNNEMIQKALHVLEWLYHVELGEDEHFAPIGSDGWLKRGQNKARFNQLPLEASGMIAATLEAYRVTNDKKWVERSYRCLNWFLGENDLRQPLYDPSTGGCAEVLLPHGVSENQSAEATTCWLFGLLSLYDHIQSEDAASHTITAAEPGGAMTGDRHEAALSRYKTEQKQS</sequence>
<dbReference type="KEGG" id="pcor:KS4_31880"/>
<keyword evidence="4" id="KW-0328">Glycosyltransferase</keyword>
<organism evidence="4 5">
    <name type="scientific">Poriferisphaera corsica</name>
    <dbReference type="NCBI Taxonomy" id="2528020"/>
    <lineage>
        <taxon>Bacteria</taxon>
        <taxon>Pseudomonadati</taxon>
        <taxon>Planctomycetota</taxon>
        <taxon>Phycisphaerae</taxon>
        <taxon>Phycisphaerales</taxon>
        <taxon>Phycisphaeraceae</taxon>
        <taxon>Poriferisphaera</taxon>
    </lineage>
</organism>
<reference evidence="4 5" key="1">
    <citation type="submission" date="2019-02" db="EMBL/GenBank/DDBJ databases">
        <title>Deep-cultivation of Planctomycetes and their phenomic and genomic characterization uncovers novel biology.</title>
        <authorList>
            <person name="Wiegand S."/>
            <person name="Jogler M."/>
            <person name="Boedeker C."/>
            <person name="Pinto D."/>
            <person name="Vollmers J."/>
            <person name="Rivas-Marin E."/>
            <person name="Kohn T."/>
            <person name="Peeters S.H."/>
            <person name="Heuer A."/>
            <person name="Rast P."/>
            <person name="Oberbeckmann S."/>
            <person name="Bunk B."/>
            <person name="Jeske O."/>
            <person name="Meyerdierks A."/>
            <person name="Storesund J.E."/>
            <person name="Kallscheuer N."/>
            <person name="Luecker S."/>
            <person name="Lage O.M."/>
            <person name="Pohl T."/>
            <person name="Merkel B.J."/>
            <person name="Hornburger P."/>
            <person name="Mueller R.-W."/>
            <person name="Bruemmer F."/>
            <person name="Labrenz M."/>
            <person name="Spormann A.M."/>
            <person name="Op den Camp H."/>
            <person name="Overmann J."/>
            <person name="Amann R."/>
            <person name="Jetten M.S.M."/>
            <person name="Mascher T."/>
            <person name="Medema M.H."/>
            <person name="Devos D.P."/>
            <person name="Kaster A.-K."/>
            <person name="Ovreas L."/>
            <person name="Rohde M."/>
            <person name="Galperin M.Y."/>
            <person name="Jogler C."/>
        </authorList>
    </citation>
    <scope>NUCLEOTIDE SEQUENCE [LARGE SCALE GENOMIC DNA]</scope>
    <source>
        <strain evidence="4 5">KS4</strain>
    </source>
</reference>
<evidence type="ECO:0000259" key="3">
    <source>
        <dbReference type="Pfam" id="PF13439"/>
    </source>
</evidence>
<gene>
    <name evidence="4" type="primary">pimA</name>
    <name evidence="4" type="ORF">KS4_31880</name>
</gene>
<dbReference type="SUPFAM" id="SSF53756">
    <property type="entry name" value="UDP-Glycosyltransferase/glycogen phosphorylase"/>
    <property type="match status" value="1"/>
</dbReference>
<dbReference type="GO" id="GO:0005975">
    <property type="term" value="P:carbohydrate metabolic process"/>
    <property type="evidence" value="ECO:0007669"/>
    <property type="project" value="InterPro"/>
</dbReference>
<protein>
    <submittedName>
        <fullName evidence="4">GDP-mannose-dependent alpha-(1-2)-phosphatidylinositol mannosyltransferase</fullName>
    </submittedName>
</protein>